<dbReference type="HOGENOM" id="CLU_105415_0_0_6"/>
<keyword evidence="1" id="KW-0812">Transmembrane</keyword>
<keyword evidence="1" id="KW-1133">Transmembrane helix</keyword>
<dbReference type="OrthoDB" id="6369004at2"/>
<organism evidence="2 3">
    <name type="scientific">Marinobacter lipolyticus SM19</name>
    <dbReference type="NCBI Taxonomy" id="1318628"/>
    <lineage>
        <taxon>Bacteria</taxon>
        <taxon>Pseudomonadati</taxon>
        <taxon>Pseudomonadota</taxon>
        <taxon>Gammaproteobacteria</taxon>
        <taxon>Pseudomonadales</taxon>
        <taxon>Marinobacteraceae</taxon>
        <taxon>Marinobacter</taxon>
    </lineage>
</organism>
<feature type="transmembrane region" description="Helical" evidence="1">
    <location>
        <begin position="196"/>
        <end position="215"/>
    </location>
</feature>
<dbReference type="STRING" id="1318628.MARLIPOL_02715"/>
<name>R8B4R5_9GAMM</name>
<keyword evidence="3" id="KW-1185">Reference proteome</keyword>
<feature type="transmembrane region" description="Helical" evidence="1">
    <location>
        <begin position="12"/>
        <end position="33"/>
    </location>
</feature>
<dbReference type="eggNOG" id="ENOG5032RXP">
    <property type="taxonomic scope" value="Bacteria"/>
</dbReference>
<evidence type="ECO:0000313" key="3">
    <source>
        <dbReference type="Proteomes" id="UP000016540"/>
    </source>
</evidence>
<feature type="transmembrane region" description="Helical" evidence="1">
    <location>
        <begin position="160"/>
        <end position="184"/>
    </location>
</feature>
<dbReference type="PATRIC" id="fig|1318628.3.peg.544"/>
<dbReference type="RefSeq" id="WP_012136542.1">
    <property type="nucleotide sequence ID" value="NZ_KE007306.1"/>
</dbReference>
<feature type="transmembrane region" description="Helical" evidence="1">
    <location>
        <begin position="88"/>
        <end position="107"/>
    </location>
</feature>
<accession>R8B4R5</accession>
<proteinExistence type="predicted"/>
<reference evidence="2 3" key="1">
    <citation type="journal article" date="2013" name="Genome Announc.">
        <title>Draft Genome Sequence of the Moderately Halophilic Bacterium Marinobacter lipolyticus Strain SM19.</title>
        <authorList>
            <person name="Papke R.T."/>
            <person name="de la Haba R.R."/>
            <person name="Infante-Dominguez C."/>
            <person name="Perez D."/>
            <person name="Sanchez-Porro C."/>
            <person name="Lapierre P."/>
            <person name="Ventosa A."/>
        </authorList>
    </citation>
    <scope>NUCLEOTIDE SEQUENCE [LARGE SCALE GENOMIC DNA]</scope>
    <source>
        <strain evidence="2 3">SM19</strain>
    </source>
</reference>
<evidence type="ECO:0008006" key="4">
    <source>
        <dbReference type="Google" id="ProtNLM"/>
    </source>
</evidence>
<dbReference type="AlphaFoldDB" id="R8B4R5"/>
<feature type="transmembrane region" description="Helical" evidence="1">
    <location>
        <begin position="53"/>
        <end position="81"/>
    </location>
</feature>
<comment type="caution">
    <text evidence="2">The sequence shown here is derived from an EMBL/GenBank/DDBJ whole genome shotgun (WGS) entry which is preliminary data.</text>
</comment>
<dbReference type="Proteomes" id="UP000016540">
    <property type="component" value="Unassembled WGS sequence"/>
</dbReference>
<protein>
    <recommendedName>
        <fullName evidence="4">TVP38/TMEM64 family membrane protein</fullName>
    </recommendedName>
</protein>
<evidence type="ECO:0000256" key="1">
    <source>
        <dbReference type="SAM" id="Phobius"/>
    </source>
</evidence>
<keyword evidence="1" id="KW-0472">Membrane</keyword>
<gene>
    <name evidence="2" type="ORF">MARLIPOL_02715</name>
</gene>
<evidence type="ECO:0000313" key="2">
    <source>
        <dbReference type="EMBL" id="EON93582.1"/>
    </source>
</evidence>
<dbReference type="EMBL" id="ASAD01000006">
    <property type="protein sequence ID" value="EON93582.1"/>
    <property type="molecule type" value="Genomic_DNA"/>
</dbReference>
<sequence length="223" mass="24533">MDTQAKRRLAGILKLLILIALIVVGNLFTRGVLEGMEVSIRPSNEPMLHRIIVTSMIAYVFLMAIPFVPGVEIGLALMMLLGPKIVPLVYGCTLVSLCLGFMVGRFLPEAMISRFLMDLHLFRAGRFIERLQGLDSQQRLSLMLEKSPRRLVPLLLRHRFLTLMVVINFPGNMIIGGGGGLAMVAGISRLFSIPQFILSIAVAISPLPILLLLFGDMVGGWPV</sequence>